<dbReference type="OrthoDB" id="3631934at2"/>
<dbReference type="EMBL" id="BJNY01000029">
    <property type="protein sequence ID" value="GED07848.1"/>
    <property type="molecule type" value="Genomic_DNA"/>
</dbReference>
<proteinExistence type="predicted"/>
<name>A0A4Y4DWV3_GLUUR</name>
<dbReference type="Proteomes" id="UP000316612">
    <property type="component" value="Unassembled WGS sequence"/>
</dbReference>
<evidence type="ECO:0000313" key="4">
    <source>
        <dbReference type="Proteomes" id="UP000316612"/>
    </source>
</evidence>
<feature type="domain" description="Histone acetyltransferase Rv0428c-like SH3" evidence="2">
    <location>
        <begin position="8"/>
        <end position="63"/>
    </location>
</feature>
<dbReference type="AlphaFoldDB" id="A0A4Y4DWV3"/>
<evidence type="ECO:0000256" key="1">
    <source>
        <dbReference type="SAM" id="MobiDB-lite"/>
    </source>
</evidence>
<evidence type="ECO:0000313" key="3">
    <source>
        <dbReference type="EMBL" id="GED07848.1"/>
    </source>
</evidence>
<gene>
    <name evidence="3" type="ORF">AUR04nite_33800</name>
</gene>
<dbReference type="Pfam" id="PF24551">
    <property type="entry name" value="SH3_Rv0428c"/>
    <property type="match status" value="1"/>
</dbReference>
<comment type="caution">
    <text evidence="3">The sequence shown here is derived from an EMBL/GenBank/DDBJ whole genome shotgun (WGS) entry which is preliminary data.</text>
</comment>
<evidence type="ECO:0000259" key="2">
    <source>
        <dbReference type="Pfam" id="PF24551"/>
    </source>
</evidence>
<dbReference type="RefSeq" id="WP_141367360.1">
    <property type="nucleotide sequence ID" value="NZ_BAAAJL010000010.1"/>
</dbReference>
<accession>A0A4Y4DWV3</accession>
<keyword evidence="4" id="KW-1185">Reference proteome</keyword>
<organism evidence="3 4">
    <name type="scientific">Glutamicibacter uratoxydans</name>
    <name type="common">Arthrobacter uratoxydans</name>
    <dbReference type="NCBI Taxonomy" id="43667"/>
    <lineage>
        <taxon>Bacteria</taxon>
        <taxon>Bacillati</taxon>
        <taxon>Actinomycetota</taxon>
        <taxon>Actinomycetes</taxon>
        <taxon>Micrococcales</taxon>
        <taxon>Micrococcaceae</taxon>
        <taxon>Glutamicibacter</taxon>
    </lineage>
</organism>
<dbReference type="InterPro" id="IPR056934">
    <property type="entry name" value="SH3_Rv0428c"/>
</dbReference>
<reference evidence="3 4" key="1">
    <citation type="submission" date="2019-06" db="EMBL/GenBank/DDBJ databases">
        <title>Whole genome shotgun sequence of Glutamicibacter uratoxydans NBRC 15515.</title>
        <authorList>
            <person name="Hosoyama A."/>
            <person name="Uohara A."/>
            <person name="Ohji S."/>
            <person name="Ichikawa N."/>
        </authorList>
    </citation>
    <scope>NUCLEOTIDE SEQUENCE [LARGE SCALE GENOMIC DNA]</scope>
    <source>
        <strain evidence="3 4">NBRC 15515</strain>
    </source>
</reference>
<protein>
    <recommendedName>
        <fullName evidence="2">Histone acetyltransferase Rv0428c-like SH3 domain-containing protein</fullName>
    </recommendedName>
</protein>
<feature type="region of interest" description="Disordered" evidence="1">
    <location>
        <begin position="63"/>
        <end position="82"/>
    </location>
</feature>
<sequence>MLNFNDLTPGDRIVLRYRLDPQELSGPTLSDAIGHVVEVTESLVVLETRGGIVEIQRSKITNAKRVPPAPPRRRARVDPSSN</sequence>